<keyword evidence="1" id="KW-0732">Signal</keyword>
<accession>A0A076MKN8</accession>
<dbReference type="Gene3D" id="2.60.40.10">
    <property type="entry name" value="Immunoglobulins"/>
    <property type="match status" value="1"/>
</dbReference>
<reference evidence="3" key="1">
    <citation type="journal article" date="2014" name="MBio">
        <title>Do rumen Bacteroidetes utilize an alternative mechanism for cellulose degradation?</title>
        <authorList>
            <person name="Naas A.E."/>
            <person name="Mackenzie A.K."/>
            <person name="Mravec J."/>
            <person name="Schuckel J."/>
            <person name="Willats W.G."/>
            <person name="Eijsink V.G."/>
            <person name="Pope P.B."/>
        </authorList>
    </citation>
    <scope>NUCLEOTIDE SEQUENCE</scope>
</reference>
<dbReference type="AlphaFoldDB" id="A0A076MKN8"/>
<feature type="chain" id="PRO_5001715025" evidence="1">
    <location>
        <begin position="23"/>
        <end position="410"/>
    </location>
</feature>
<feature type="signal peptide" evidence="1">
    <location>
        <begin position="1"/>
        <end position="22"/>
    </location>
</feature>
<dbReference type="EMBL" id="KJ869437">
    <property type="protein sequence ID" value="AIJ19563.1"/>
    <property type="molecule type" value="Genomic_DNA"/>
</dbReference>
<dbReference type="Pfam" id="PF01833">
    <property type="entry name" value="TIG"/>
    <property type="match status" value="1"/>
</dbReference>
<name>A0A076MKN8_9BACT</name>
<evidence type="ECO:0000313" key="3">
    <source>
        <dbReference type="EMBL" id="AIJ19563.1"/>
    </source>
</evidence>
<sequence length="410" mass="44356">MKTKFLYIAALATMFVFSGCNPQEPFDTQSPDDAPLILRPYNESGTGSFTYLLANPDTPLYDSVTVTPSAYTKINWYLDGELVYTGEKINMCFYAGTYALTIEAVTDAGKRTTRTGTVVVNPYDNDPYSAAPAIGRHAAPAMVVTIDGQNMNMVKSVALCNDLFGIDIAMEVNPDSQTADALTFTVPALPNGAYHIRLRDADGKLYGADVLNIYNEATVLDGYAEFIPGEEWTITGLNLQNVASVKLGENVVTSVTATASSVTFTAPAVDEGKYTLSMLNQDGTQVKFVTEAGLVYEVIAQVSTETIIWSGSVDIAWDADLVKVESSVMAAVPIGAIIFVYYSVIDAEYHALRVTTPWWNGDLLPQVDGMESQANPYPFEYTDACKALVDETGAMSVVGFGLNVTKITYK</sequence>
<evidence type="ECO:0000256" key="1">
    <source>
        <dbReference type="SAM" id="SignalP"/>
    </source>
</evidence>
<feature type="domain" description="IPT/TIG" evidence="2">
    <location>
        <begin position="229"/>
        <end position="282"/>
    </location>
</feature>
<dbReference type="InterPro" id="IPR002909">
    <property type="entry name" value="IPT_dom"/>
</dbReference>
<proteinExistence type="predicted"/>
<protein>
    <submittedName>
        <fullName evidence="3">SusE</fullName>
    </submittedName>
</protein>
<dbReference type="InterPro" id="IPR013783">
    <property type="entry name" value="Ig-like_fold"/>
</dbReference>
<organism evidence="3">
    <name type="scientific">Bacteroidetes bacterium AC2a</name>
    <dbReference type="NCBI Taxonomy" id="1534322"/>
    <lineage>
        <taxon>Bacteria</taxon>
        <taxon>Pseudomonadati</taxon>
        <taxon>Bacteroidota</taxon>
    </lineage>
</organism>
<dbReference type="PROSITE" id="PS51257">
    <property type="entry name" value="PROKAR_LIPOPROTEIN"/>
    <property type="match status" value="1"/>
</dbReference>
<evidence type="ECO:0000259" key="2">
    <source>
        <dbReference type="Pfam" id="PF01833"/>
    </source>
</evidence>